<proteinExistence type="inferred from homology"/>
<keyword evidence="4" id="KW-0788">Thiol protease</keyword>
<comment type="caution">
    <text evidence="6">The sequence shown here is derived from an EMBL/GenBank/DDBJ whole genome shotgun (WGS) entry which is preliminary data.</text>
</comment>
<feature type="domain" description="NlpC/P60" evidence="5">
    <location>
        <begin position="101"/>
        <end position="245"/>
    </location>
</feature>
<gene>
    <name evidence="6" type="ORF">KME15_25005</name>
</gene>
<dbReference type="Gene3D" id="3.90.1720.10">
    <property type="entry name" value="endopeptidase domain like (from Nostoc punctiforme)"/>
    <property type="match status" value="1"/>
</dbReference>
<dbReference type="SUPFAM" id="SSF82057">
    <property type="entry name" value="Prokaryotic SH3-related domain"/>
    <property type="match status" value="1"/>
</dbReference>
<accession>A0A951QFG1</accession>
<dbReference type="InterPro" id="IPR038765">
    <property type="entry name" value="Papain-like_cys_pep_sf"/>
</dbReference>
<evidence type="ECO:0000256" key="1">
    <source>
        <dbReference type="ARBA" id="ARBA00007074"/>
    </source>
</evidence>
<dbReference type="PANTHER" id="PTHR47053">
    <property type="entry name" value="MUREIN DD-ENDOPEPTIDASE MEPH-RELATED"/>
    <property type="match status" value="1"/>
</dbReference>
<dbReference type="AlphaFoldDB" id="A0A951QFG1"/>
<dbReference type="PROSITE" id="PS51935">
    <property type="entry name" value="NLPC_P60"/>
    <property type="match status" value="1"/>
</dbReference>
<dbReference type="GO" id="GO:0008234">
    <property type="term" value="F:cysteine-type peptidase activity"/>
    <property type="evidence" value="ECO:0007669"/>
    <property type="project" value="UniProtKB-KW"/>
</dbReference>
<protein>
    <submittedName>
        <fullName evidence="6">C40 family peptidase</fullName>
    </submittedName>
</protein>
<evidence type="ECO:0000256" key="2">
    <source>
        <dbReference type="ARBA" id="ARBA00022670"/>
    </source>
</evidence>
<evidence type="ECO:0000256" key="3">
    <source>
        <dbReference type="ARBA" id="ARBA00022801"/>
    </source>
</evidence>
<evidence type="ECO:0000313" key="7">
    <source>
        <dbReference type="Proteomes" id="UP000757435"/>
    </source>
</evidence>
<organism evidence="6 7">
    <name type="scientific">Drouetiella hepatica Uher 2000/2452</name>
    <dbReference type="NCBI Taxonomy" id="904376"/>
    <lineage>
        <taxon>Bacteria</taxon>
        <taxon>Bacillati</taxon>
        <taxon>Cyanobacteriota</taxon>
        <taxon>Cyanophyceae</taxon>
        <taxon>Oculatellales</taxon>
        <taxon>Oculatellaceae</taxon>
        <taxon>Drouetiella</taxon>
    </lineage>
</organism>
<sequence length="251" mass="27707">MIEADRQAGRSTEYQCQANLNLYDSPALTCLATQAVTGRQLRVARLNSDVHSDRQIDEQAVQVKLCEDGYGGWLPLEDLDLIEVAESPYQAIAFSEAEIEARLPQILAFAQRAMAQPNHYLWGGTVGPNYDCSGLIQTAFAVSGIWLPRDAYQQEEFAQPIHLQMSESTEDSNLWLSALKPGDLIFFGTRVKATHVGLYLGNGCYIHSSGKDQGRNGIGIDRLSEGGDRISQEYFKQLRGAGRIVGCYQTA</sequence>
<reference evidence="6" key="2">
    <citation type="journal article" date="2022" name="Microbiol. Resour. Announc.">
        <title>Metagenome Sequencing to Explore Phylogenomics of Terrestrial Cyanobacteria.</title>
        <authorList>
            <person name="Ward R.D."/>
            <person name="Stajich J.E."/>
            <person name="Johansen J.R."/>
            <person name="Huntemann M."/>
            <person name="Clum A."/>
            <person name="Foster B."/>
            <person name="Foster B."/>
            <person name="Roux S."/>
            <person name="Palaniappan K."/>
            <person name="Varghese N."/>
            <person name="Mukherjee S."/>
            <person name="Reddy T.B.K."/>
            <person name="Daum C."/>
            <person name="Copeland A."/>
            <person name="Chen I.A."/>
            <person name="Ivanova N.N."/>
            <person name="Kyrpides N.C."/>
            <person name="Shapiro N."/>
            <person name="Eloe-Fadrosh E.A."/>
            <person name="Pietrasiak N."/>
        </authorList>
    </citation>
    <scope>NUCLEOTIDE SEQUENCE</scope>
    <source>
        <strain evidence="6">UHER 2000/2452</strain>
    </source>
</reference>
<dbReference type="Gene3D" id="2.30.30.40">
    <property type="entry name" value="SH3 Domains"/>
    <property type="match status" value="1"/>
</dbReference>
<dbReference type="Proteomes" id="UP000757435">
    <property type="component" value="Unassembled WGS sequence"/>
</dbReference>
<evidence type="ECO:0000313" key="6">
    <source>
        <dbReference type="EMBL" id="MBW4661937.1"/>
    </source>
</evidence>
<dbReference type="Pfam" id="PF00877">
    <property type="entry name" value="NLPC_P60"/>
    <property type="match status" value="1"/>
</dbReference>
<evidence type="ECO:0000259" key="5">
    <source>
        <dbReference type="PROSITE" id="PS51935"/>
    </source>
</evidence>
<evidence type="ECO:0000256" key="4">
    <source>
        <dbReference type="ARBA" id="ARBA00022807"/>
    </source>
</evidence>
<dbReference type="Pfam" id="PF18348">
    <property type="entry name" value="SH3_16"/>
    <property type="match status" value="1"/>
</dbReference>
<name>A0A951QFG1_9CYAN</name>
<keyword evidence="3" id="KW-0378">Hydrolase</keyword>
<dbReference type="PANTHER" id="PTHR47053:SF1">
    <property type="entry name" value="MUREIN DD-ENDOPEPTIDASE MEPH-RELATED"/>
    <property type="match status" value="1"/>
</dbReference>
<reference evidence="6" key="1">
    <citation type="submission" date="2021-05" db="EMBL/GenBank/DDBJ databases">
        <authorList>
            <person name="Pietrasiak N."/>
            <person name="Ward R."/>
            <person name="Stajich J.E."/>
            <person name="Kurbessoian T."/>
        </authorList>
    </citation>
    <scope>NUCLEOTIDE SEQUENCE</scope>
    <source>
        <strain evidence="6">UHER 2000/2452</strain>
    </source>
</reference>
<dbReference type="EMBL" id="JAHHHD010000050">
    <property type="protein sequence ID" value="MBW4661937.1"/>
    <property type="molecule type" value="Genomic_DNA"/>
</dbReference>
<dbReference type="InterPro" id="IPR051202">
    <property type="entry name" value="Peptidase_C40"/>
</dbReference>
<dbReference type="GO" id="GO:0006508">
    <property type="term" value="P:proteolysis"/>
    <property type="evidence" value="ECO:0007669"/>
    <property type="project" value="UniProtKB-KW"/>
</dbReference>
<keyword evidence="2" id="KW-0645">Protease</keyword>
<comment type="similarity">
    <text evidence="1">Belongs to the peptidase C40 family.</text>
</comment>
<dbReference type="InterPro" id="IPR041382">
    <property type="entry name" value="SH3_16"/>
</dbReference>
<dbReference type="SUPFAM" id="SSF54001">
    <property type="entry name" value="Cysteine proteinases"/>
    <property type="match status" value="1"/>
</dbReference>
<dbReference type="InterPro" id="IPR000064">
    <property type="entry name" value="NLP_P60_dom"/>
</dbReference>